<dbReference type="AlphaFoldDB" id="A0A7E6F401"/>
<dbReference type="PRINTS" id="PR00171">
    <property type="entry name" value="SUGRTRNSPORT"/>
</dbReference>
<dbReference type="InterPro" id="IPR003663">
    <property type="entry name" value="Sugar/inositol_transpt"/>
</dbReference>
<dbReference type="InterPro" id="IPR005829">
    <property type="entry name" value="Sugar_transporter_CS"/>
</dbReference>
<feature type="transmembrane region" description="Helical" evidence="9">
    <location>
        <begin position="223"/>
        <end position="242"/>
    </location>
</feature>
<dbReference type="RefSeq" id="XP_036361672.1">
    <property type="nucleotide sequence ID" value="XM_036505779.1"/>
</dbReference>
<dbReference type="NCBIfam" id="TIGR00879">
    <property type="entry name" value="SP"/>
    <property type="match status" value="1"/>
</dbReference>
<feature type="transmembrane region" description="Helical" evidence="9">
    <location>
        <begin position="642"/>
        <end position="666"/>
    </location>
</feature>
<feature type="compositionally biased region" description="Basic and acidic residues" evidence="8">
    <location>
        <begin position="12"/>
        <end position="26"/>
    </location>
</feature>
<evidence type="ECO:0000256" key="3">
    <source>
        <dbReference type="ARBA" id="ARBA00007004"/>
    </source>
</evidence>
<evidence type="ECO:0000256" key="8">
    <source>
        <dbReference type="SAM" id="MobiDB-lite"/>
    </source>
</evidence>
<comment type="subcellular location">
    <subcellularLocation>
        <location evidence="2">Membrane</location>
        <topology evidence="2">Multi-pass membrane protein</topology>
    </subcellularLocation>
</comment>
<evidence type="ECO:0000256" key="2">
    <source>
        <dbReference type="ARBA" id="ARBA00004141"/>
    </source>
</evidence>
<dbReference type="Pfam" id="PF00083">
    <property type="entry name" value="Sugar_tr"/>
    <property type="match status" value="2"/>
</dbReference>
<dbReference type="InterPro" id="IPR020846">
    <property type="entry name" value="MFS_dom"/>
</dbReference>
<name>A0A7E6F401_9MOLL</name>
<sequence>MGLWKCSVMDEEDKRKEKQREKEKQKTLPRRRSGVSYEFDTSCCFLVYARTVPSSMTTRASCLTSSASCNAFTLQSSAGPCKPYFRLPHLSSSPPGPHSSSHPTTPTANTTGRQKGMGKYGISAPRTNEEYEMTDDSVISKASAKTSSPFCRKLFLFFTASTAALGGILFGYDIGVISGALLQLRRDFQLSCDQQSIVVSFLLLGAIIGALVSGFLVDLLGRWITIVLNGFFFILGSLTIALAQSFTILVIGRLVLGFAISVSSVAECVYISEISPAKRRGQLVSLNEFGITIGLVLSYLINFLYINVAHGWRYMFGLSSVLAVLQILMMLFLPQSPRYLVLKGKEAQAAAVLRRFHSEADMEEEINNIKTTIDQEKMSSWKDLFRSTGNLRKLFFLGFGLVTFQQFTGQPNMLYYAPIVFRVVGFPSDSAAILATLGLGTVKVSVAIVALLCVDHWGRRILLMIGVGTMTISLIILSIGSRLQNNLSSFEVCRNWHDDKIAHDFPPFNSDFNSSSNGSFIHYTMKKRELIPSSVSHIVTSVKFLCDTSITRKKRNENSSPYNNISIIMNQSLNHAGFYNQTIFKNTSRDKEEPTESQSVHIIHVMTLLALMAYVGAYGISFGPISWILLSEIYPPSIRGRAVGVVIIINWTANFIVSSSFLHVIHLITLPWTFLLFAVISSIAFIFIFYCVPETKNKTLEQIARELSTIRPPNKPHLWQRCCFRFTRYCPSARSYTRVSVDEQHSPTLRPMDRDII</sequence>
<dbReference type="Proteomes" id="UP000515154">
    <property type="component" value="Linkage group LG9"/>
</dbReference>
<feature type="domain" description="Major facilitator superfamily (MFS) profile" evidence="10">
    <location>
        <begin position="159"/>
        <end position="696"/>
    </location>
</feature>
<keyword evidence="5 9" id="KW-0812">Transmembrane</keyword>
<evidence type="ECO:0000313" key="11">
    <source>
        <dbReference type="Proteomes" id="UP000515154"/>
    </source>
</evidence>
<evidence type="ECO:0000256" key="5">
    <source>
        <dbReference type="ARBA" id="ARBA00022692"/>
    </source>
</evidence>
<comment type="catalytic activity">
    <reaction evidence="1">
        <text>D-glucose(out) = D-glucose(in)</text>
        <dbReference type="Rhea" id="RHEA:60376"/>
        <dbReference type="ChEBI" id="CHEBI:4167"/>
    </reaction>
</comment>
<dbReference type="GO" id="GO:0022857">
    <property type="term" value="F:transmembrane transporter activity"/>
    <property type="evidence" value="ECO:0007669"/>
    <property type="project" value="InterPro"/>
</dbReference>
<evidence type="ECO:0000256" key="1">
    <source>
        <dbReference type="ARBA" id="ARBA00000618"/>
    </source>
</evidence>
<comment type="similarity">
    <text evidence="3">Belongs to the major facilitator superfamily. Sugar transporter (TC 2.A.1.1) family. Glucose transporter subfamily.</text>
</comment>
<dbReference type="PROSITE" id="PS00216">
    <property type="entry name" value="SUGAR_TRANSPORT_1"/>
    <property type="match status" value="1"/>
</dbReference>
<dbReference type="PANTHER" id="PTHR48023">
    <property type="entry name" value="D-XYLOSE-PROTON SYMPORTER-LIKE 2"/>
    <property type="match status" value="1"/>
</dbReference>
<dbReference type="PROSITE" id="PS50850">
    <property type="entry name" value="MFS"/>
    <property type="match status" value="1"/>
</dbReference>
<evidence type="ECO:0000256" key="7">
    <source>
        <dbReference type="ARBA" id="ARBA00023136"/>
    </source>
</evidence>
<feature type="transmembrane region" description="Helical" evidence="9">
    <location>
        <begin position="197"/>
        <end position="216"/>
    </location>
</feature>
<proteinExistence type="inferred from homology"/>
<gene>
    <name evidence="12" type="primary">LOC115215685</name>
</gene>
<dbReference type="InterPro" id="IPR005828">
    <property type="entry name" value="MFS_sugar_transport-like"/>
</dbReference>
<keyword evidence="11" id="KW-1185">Reference proteome</keyword>
<accession>A0A7E6F401</accession>
<evidence type="ECO:0000256" key="6">
    <source>
        <dbReference type="ARBA" id="ARBA00022989"/>
    </source>
</evidence>
<dbReference type="InterPro" id="IPR050820">
    <property type="entry name" value="MFS_Sugar_Transporter"/>
</dbReference>
<feature type="transmembrane region" description="Helical" evidence="9">
    <location>
        <begin position="461"/>
        <end position="480"/>
    </location>
</feature>
<feature type="transmembrane region" description="Helical" evidence="9">
    <location>
        <begin position="248"/>
        <end position="271"/>
    </location>
</feature>
<organism evidence="11 12">
    <name type="scientific">Octopus sinensis</name>
    <name type="common">East Asian common octopus</name>
    <dbReference type="NCBI Taxonomy" id="2607531"/>
    <lineage>
        <taxon>Eukaryota</taxon>
        <taxon>Metazoa</taxon>
        <taxon>Spiralia</taxon>
        <taxon>Lophotrochozoa</taxon>
        <taxon>Mollusca</taxon>
        <taxon>Cephalopoda</taxon>
        <taxon>Coleoidea</taxon>
        <taxon>Octopodiformes</taxon>
        <taxon>Octopoda</taxon>
        <taxon>Incirrata</taxon>
        <taxon>Octopodidae</taxon>
        <taxon>Octopus</taxon>
    </lineage>
</organism>
<feature type="region of interest" description="Disordered" evidence="8">
    <location>
        <begin position="1"/>
        <end position="32"/>
    </location>
</feature>
<evidence type="ECO:0000313" key="12">
    <source>
        <dbReference type="RefSeq" id="XP_036361672.1"/>
    </source>
</evidence>
<evidence type="ECO:0000259" key="10">
    <source>
        <dbReference type="PROSITE" id="PS50850"/>
    </source>
</evidence>
<evidence type="ECO:0000256" key="9">
    <source>
        <dbReference type="SAM" id="Phobius"/>
    </source>
</evidence>
<feature type="transmembrane region" description="Helical" evidence="9">
    <location>
        <begin position="312"/>
        <end position="333"/>
    </location>
</feature>
<reference evidence="12" key="1">
    <citation type="submission" date="2025-08" db="UniProtKB">
        <authorList>
            <consortium name="RefSeq"/>
        </authorList>
    </citation>
    <scope>IDENTIFICATION</scope>
</reference>
<keyword evidence="4" id="KW-0813">Transport</keyword>
<keyword evidence="7 9" id="KW-0472">Membrane</keyword>
<dbReference type="GO" id="GO:0016020">
    <property type="term" value="C:membrane"/>
    <property type="evidence" value="ECO:0007669"/>
    <property type="project" value="UniProtKB-SubCell"/>
</dbReference>
<dbReference type="PANTHER" id="PTHR48023:SF4">
    <property type="entry name" value="D-XYLOSE-PROTON SYMPORTER-LIKE 2"/>
    <property type="match status" value="1"/>
</dbReference>
<feature type="transmembrane region" description="Helical" evidence="9">
    <location>
        <begin position="672"/>
        <end position="692"/>
    </location>
</feature>
<dbReference type="InterPro" id="IPR036259">
    <property type="entry name" value="MFS_trans_sf"/>
</dbReference>
<feature type="compositionally biased region" description="Low complexity" evidence="8">
    <location>
        <begin position="92"/>
        <end position="107"/>
    </location>
</feature>
<feature type="transmembrane region" description="Helical" evidence="9">
    <location>
        <begin position="283"/>
        <end position="306"/>
    </location>
</feature>
<evidence type="ECO:0000256" key="4">
    <source>
        <dbReference type="ARBA" id="ARBA00022448"/>
    </source>
</evidence>
<keyword evidence="12" id="KW-0762">Sugar transport</keyword>
<protein>
    <submittedName>
        <fullName evidence="12">Solute carrier family 2, facilitated glucose transporter member 10 isoform X1</fullName>
    </submittedName>
</protein>
<feature type="region of interest" description="Disordered" evidence="8">
    <location>
        <begin position="92"/>
        <end position="126"/>
    </location>
</feature>
<feature type="transmembrane region" description="Helical" evidence="9">
    <location>
        <begin position="394"/>
        <end position="411"/>
    </location>
</feature>
<feature type="transmembrane region" description="Helical" evidence="9">
    <location>
        <begin position="154"/>
        <end position="177"/>
    </location>
</feature>
<dbReference type="SUPFAM" id="SSF103473">
    <property type="entry name" value="MFS general substrate transporter"/>
    <property type="match status" value="1"/>
</dbReference>
<keyword evidence="6 9" id="KW-1133">Transmembrane helix</keyword>
<dbReference type="Gene3D" id="1.20.1250.20">
    <property type="entry name" value="MFS general substrate transporter like domains"/>
    <property type="match status" value="2"/>
</dbReference>
<feature type="transmembrane region" description="Helical" evidence="9">
    <location>
        <begin position="431"/>
        <end position="454"/>
    </location>
</feature>
<feature type="transmembrane region" description="Helical" evidence="9">
    <location>
        <begin position="602"/>
        <end position="630"/>
    </location>
</feature>
<dbReference type="GO" id="GO:1904659">
    <property type="term" value="P:D-glucose transmembrane transport"/>
    <property type="evidence" value="ECO:0007669"/>
    <property type="project" value="TreeGrafter"/>
</dbReference>